<organism evidence="1">
    <name type="scientific">marine sediment metagenome</name>
    <dbReference type="NCBI Taxonomy" id="412755"/>
    <lineage>
        <taxon>unclassified sequences</taxon>
        <taxon>metagenomes</taxon>
        <taxon>ecological metagenomes</taxon>
    </lineage>
</organism>
<dbReference type="EMBL" id="LAZR01056807">
    <property type="protein sequence ID" value="KKK73391.1"/>
    <property type="molecule type" value="Genomic_DNA"/>
</dbReference>
<protein>
    <submittedName>
        <fullName evidence="1">Uncharacterized protein</fullName>
    </submittedName>
</protein>
<proteinExistence type="predicted"/>
<comment type="caution">
    <text evidence="1">The sequence shown here is derived from an EMBL/GenBank/DDBJ whole genome shotgun (WGS) entry which is preliminary data.</text>
</comment>
<accession>A0A0F9AMI2</accession>
<reference evidence="1" key="1">
    <citation type="journal article" date="2015" name="Nature">
        <title>Complex archaea that bridge the gap between prokaryotes and eukaryotes.</title>
        <authorList>
            <person name="Spang A."/>
            <person name="Saw J.H."/>
            <person name="Jorgensen S.L."/>
            <person name="Zaremba-Niedzwiedzka K."/>
            <person name="Martijn J."/>
            <person name="Lind A.E."/>
            <person name="van Eijk R."/>
            <person name="Schleper C."/>
            <person name="Guy L."/>
            <person name="Ettema T.J."/>
        </authorList>
    </citation>
    <scope>NUCLEOTIDE SEQUENCE</scope>
</reference>
<dbReference type="AlphaFoldDB" id="A0A0F9AMI2"/>
<gene>
    <name evidence="1" type="ORF">LCGC14_2894320</name>
</gene>
<feature type="non-terminal residue" evidence="1">
    <location>
        <position position="76"/>
    </location>
</feature>
<sequence length="76" mass="8273">MVRTNKRLMIEMVGDTTIGAMAGRVWRPRLVDGGIWVGHLKGYHISVGLGAGSVTEEGRHNVNVHMGSKIQAFDSL</sequence>
<evidence type="ECO:0000313" key="1">
    <source>
        <dbReference type="EMBL" id="KKK73391.1"/>
    </source>
</evidence>
<name>A0A0F9AMI2_9ZZZZ</name>